<organism evidence="2 3">
    <name type="scientific">Pollutimonas bauzanensis</name>
    <dbReference type="NCBI Taxonomy" id="658167"/>
    <lineage>
        <taxon>Bacteria</taxon>
        <taxon>Pseudomonadati</taxon>
        <taxon>Pseudomonadota</taxon>
        <taxon>Betaproteobacteria</taxon>
        <taxon>Burkholderiales</taxon>
        <taxon>Alcaligenaceae</taxon>
        <taxon>Pollutimonas</taxon>
    </lineage>
</organism>
<name>A0A1M5SQT1_9BURK</name>
<dbReference type="InterPro" id="IPR019613">
    <property type="entry name" value="DUF4198"/>
</dbReference>
<gene>
    <name evidence="2" type="ORF">SAMN04488135_103146</name>
</gene>
<dbReference type="OrthoDB" id="5943at2"/>
<proteinExistence type="predicted"/>
<dbReference type="EMBL" id="FQXE01000003">
    <property type="protein sequence ID" value="SHH40678.1"/>
    <property type="molecule type" value="Genomic_DNA"/>
</dbReference>
<reference evidence="2 3" key="1">
    <citation type="submission" date="2016-11" db="EMBL/GenBank/DDBJ databases">
        <authorList>
            <person name="Jaros S."/>
            <person name="Januszkiewicz K."/>
            <person name="Wedrychowicz H."/>
        </authorList>
    </citation>
    <scope>NUCLEOTIDE SEQUENCE [LARGE SCALE GENOMIC DNA]</scope>
    <source>
        <strain evidence="2 3">CGMCC 1.10190</strain>
    </source>
</reference>
<dbReference type="Proteomes" id="UP000184226">
    <property type="component" value="Unassembled WGS sequence"/>
</dbReference>
<dbReference type="STRING" id="658167.SAMN04488135_103146"/>
<protein>
    <submittedName>
        <fullName evidence="2">Uncharacterized conserved protein, contains GH25 family domain</fullName>
    </submittedName>
</protein>
<accession>A0A1M5SQT1</accession>
<sequence length="266" mass="28832">MKRLAPSLLALALLVPGLAHSHDTWILPSATVLSGEEGWITVDAAVGNDKFFFNHHPLSLKGLEITSPSGKEVAGENPFTGKLRSGFDVHLTETGTYRIALVMNGVSARWKEDGKMKRWFGSAGDYAKHVPATADALEVQQRANRIETFVTQGKPSPIAAVKEGISLTAASHPNDLFAGEKAKFVVTIDGQPAKQAEVEIVLEGNRYRDALDGISLKTNDAGEFEVTWPQAGRYWVHTESSDQKTTVPQAKGRVLSYAATLEVLPQ</sequence>
<evidence type="ECO:0000313" key="3">
    <source>
        <dbReference type="Proteomes" id="UP000184226"/>
    </source>
</evidence>
<feature type="chain" id="PRO_5012793520" evidence="1">
    <location>
        <begin position="22"/>
        <end position="266"/>
    </location>
</feature>
<evidence type="ECO:0000256" key="1">
    <source>
        <dbReference type="SAM" id="SignalP"/>
    </source>
</evidence>
<dbReference type="Pfam" id="PF10670">
    <property type="entry name" value="DUF4198"/>
    <property type="match status" value="1"/>
</dbReference>
<dbReference type="AlphaFoldDB" id="A0A1M5SQT1"/>
<feature type="signal peptide" evidence="1">
    <location>
        <begin position="1"/>
        <end position="21"/>
    </location>
</feature>
<evidence type="ECO:0000313" key="2">
    <source>
        <dbReference type="EMBL" id="SHH40678.1"/>
    </source>
</evidence>
<keyword evidence="1" id="KW-0732">Signal</keyword>
<keyword evidence="3" id="KW-1185">Reference proteome</keyword>
<dbReference type="RefSeq" id="WP_073102337.1">
    <property type="nucleotide sequence ID" value="NZ_FQXE01000003.1"/>
</dbReference>